<dbReference type="GO" id="GO:0005886">
    <property type="term" value="C:plasma membrane"/>
    <property type="evidence" value="ECO:0007669"/>
    <property type="project" value="UniProtKB-SubCell"/>
</dbReference>
<evidence type="ECO:0000256" key="2">
    <source>
        <dbReference type="ARBA" id="ARBA00010100"/>
    </source>
</evidence>
<feature type="transmembrane region" description="Helical" evidence="8">
    <location>
        <begin position="6"/>
        <end position="23"/>
    </location>
</feature>
<dbReference type="RefSeq" id="WP_136853160.1">
    <property type="nucleotide sequence ID" value="NZ_SWCI01000005.1"/>
</dbReference>
<comment type="subcellular location">
    <subcellularLocation>
        <location evidence="8">Cell inner membrane</location>
        <topology evidence="8">Multi-pass membrane protein</topology>
    </subcellularLocation>
    <subcellularLocation>
        <location evidence="1">Cell membrane</location>
        <topology evidence="1">Multi-pass membrane protein</topology>
    </subcellularLocation>
</comment>
<reference evidence="9 10" key="1">
    <citation type="submission" date="2019-04" db="EMBL/GenBank/DDBJ databases">
        <authorList>
            <person name="Hwang J.C."/>
        </authorList>
    </citation>
    <scope>NUCLEOTIDE SEQUENCE [LARGE SCALE GENOMIC DNA]</scope>
    <source>
        <strain evidence="9 10">IMCC35001</strain>
    </source>
</reference>
<dbReference type="OrthoDB" id="9761056at2"/>
<evidence type="ECO:0000256" key="5">
    <source>
        <dbReference type="ARBA" id="ARBA00022692"/>
    </source>
</evidence>
<gene>
    <name evidence="9" type="ORF">FCL40_10025</name>
</gene>
<comment type="caution">
    <text evidence="9">The sequence shown here is derived from an EMBL/GenBank/DDBJ whole genome shotgun (WGS) entry which is preliminary data.</text>
</comment>
<dbReference type="AlphaFoldDB" id="A0A4U1BEB0"/>
<proteinExistence type="inferred from homology"/>
<keyword evidence="6 8" id="KW-1133">Transmembrane helix</keyword>
<protein>
    <recommendedName>
        <fullName evidence="8">L-lactate permease</fullName>
    </recommendedName>
</protein>
<evidence type="ECO:0000256" key="6">
    <source>
        <dbReference type="ARBA" id="ARBA00022989"/>
    </source>
</evidence>
<keyword evidence="8" id="KW-0997">Cell inner membrane</keyword>
<dbReference type="Pfam" id="PF02652">
    <property type="entry name" value="Lactate_perm"/>
    <property type="match status" value="1"/>
</dbReference>
<keyword evidence="5 8" id="KW-0812">Transmembrane</keyword>
<dbReference type="Proteomes" id="UP000305674">
    <property type="component" value="Unassembled WGS sequence"/>
</dbReference>
<evidence type="ECO:0000256" key="3">
    <source>
        <dbReference type="ARBA" id="ARBA00022448"/>
    </source>
</evidence>
<evidence type="ECO:0000313" key="10">
    <source>
        <dbReference type="Proteomes" id="UP000305674"/>
    </source>
</evidence>
<keyword evidence="4" id="KW-1003">Cell membrane</keyword>
<feature type="transmembrane region" description="Helical" evidence="8">
    <location>
        <begin position="103"/>
        <end position="122"/>
    </location>
</feature>
<evidence type="ECO:0000256" key="1">
    <source>
        <dbReference type="ARBA" id="ARBA00004651"/>
    </source>
</evidence>
<feature type="transmembrane region" description="Helical" evidence="8">
    <location>
        <begin position="64"/>
        <end position="82"/>
    </location>
</feature>
<dbReference type="PANTHER" id="PTHR30003">
    <property type="entry name" value="L-LACTATE PERMEASE"/>
    <property type="match status" value="1"/>
</dbReference>
<evidence type="ECO:0000256" key="7">
    <source>
        <dbReference type="ARBA" id="ARBA00023136"/>
    </source>
</evidence>
<comment type="similarity">
    <text evidence="2 8">Belongs to the lactate permease family.</text>
</comment>
<feature type="transmembrane region" description="Helical" evidence="8">
    <location>
        <begin position="374"/>
        <end position="392"/>
    </location>
</feature>
<feature type="transmembrane region" description="Helical" evidence="8">
    <location>
        <begin position="35"/>
        <end position="58"/>
    </location>
</feature>
<dbReference type="InterPro" id="IPR003804">
    <property type="entry name" value="Lactate_perm"/>
</dbReference>
<dbReference type="PANTHER" id="PTHR30003:SF0">
    <property type="entry name" value="GLYCOLATE PERMEASE GLCA-RELATED"/>
    <property type="match status" value="1"/>
</dbReference>
<keyword evidence="3 8" id="KW-0813">Transport</keyword>
<evidence type="ECO:0000256" key="4">
    <source>
        <dbReference type="ARBA" id="ARBA00022475"/>
    </source>
</evidence>
<feature type="transmembrane region" description="Helical" evidence="8">
    <location>
        <begin position="509"/>
        <end position="529"/>
    </location>
</feature>
<feature type="transmembrane region" description="Helical" evidence="8">
    <location>
        <begin position="239"/>
        <end position="259"/>
    </location>
</feature>
<accession>A0A4U1BEB0</accession>
<feature type="transmembrane region" description="Helical" evidence="8">
    <location>
        <begin position="205"/>
        <end position="227"/>
    </location>
</feature>
<name>A0A4U1BEB0_9GAMM</name>
<comment type="function">
    <text evidence="8">Uptake of L-lactate across the membrane. Can also transport D-lactate and glycolate.</text>
</comment>
<keyword evidence="7 8" id="KW-0472">Membrane</keyword>
<dbReference type="GO" id="GO:0015129">
    <property type="term" value="F:lactate transmembrane transporter activity"/>
    <property type="evidence" value="ECO:0007669"/>
    <property type="project" value="UniProtKB-UniRule"/>
</dbReference>
<feature type="transmembrane region" description="Helical" evidence="8">
    <location>
        <begin position="541"/>
        <end position="558"/>
    </location>
</feature>
<feature type="transmembrane region" description="Helical" evidence="8">
    <location>
        <begin position="128"/>
        <end position="150"/>
    </location>
</feature>
<dbReference type="EMBL" id="SWCI01000005">
    <property type="protein sequence ID" value="TKB48967.1"/>
    <property type="molecule type" value="Genomic_DNA"/>
</dbReference>
<evidence type="ECO:0000256" key="8">
    <source>
        <dbReference type="RuleBase" id="RU365092"/>
    </source>
</evidence>
<dbReference type="GO" id="GO:0015295">
    <property type="term" value="F:solute:proton symporter activity"/>
    <property type="evidence" value="ECO:0007669"/>
    <property type="project" value="TreeGrafter"/>
</dbReference>
<sequence>MNLIQTIATLTPIISVLVFLVLLRLPASKAMPISAVLTGLAAAFIWQMDSAILSASVVQGMLDAITPLTIIFGAIFLLKTLAASGAMDTIRAGFTNISADARVQVIIICWLFGSFIEGSAGFGTPAAIGAPLLVLLGIPPLAAACVALIADSTSVSFGAIGLPVLFGMDKGLDAGGVSMAAQQIAALGSDAVFADYAQLIAKHMITIDLFVGTLIPLTMVCVLTGFFGRKKSFAEGLQIWKFALFAGLAFTIPAWLINFFAGPEFPSVIGALIGMAIVIPAAKKGLLLPAQPWNDFAENDGKAASATAGQPQSAGAAAAKPQFSQAAAWTPYLVMAALLVLSRVVEPLKSFLLSFNLSWPGLLGTELGSGFKTLYAPGAFFVAVCILGFFIFKMKPKAFTGAFTDSCKSMIPTIISLGASVPMVKIFLNSGANDAGLMSMPKALAEMLASTMGAVWEWTAPVVGIFGAFLSGSATFSNMMFSGLQYSVADNLGMNHALVLGLQGIGANAGNMMCVMNVVAAATVVGMAGRESEIIRKTMPVALAYAMVAGTIAFFWGGY</sequence>
<feature type="transmembrane region" description="Helical" evidence="8">
    <location>
        <begin position="265"/>
        <end position="282"/>
    </location>
</feature>
<evidence type="ECO:0000313" key="9">
    <source>
        <dbReference type="EMBL" id="TKB48967.1"/>
    </source>
</evidence>
<keyword evidence="10" id="KW-1185">Reference proteome</keyword>
<feature type="transmembrane region" description="Helical" evidence="8">
    <location>
        <begin position="326"/>
        <end position="345"/>
    </location>
</feature>
<organism evidence="9 10">
    <name type="scientific">Ferrimonas sediminicola</name>
    <dbReference type="NCBI Taxonomy" id="2569538"/>
    <lineage>
        <taxon>Bacteria</taxon>
        <taxon>Pseudomonadati</taxon>
        <taxon>Pseudomonadota</taxon>
        <taxon>Gammaproteobacteria</taxon>
        <taxon>Alteromonadales</taxon>
        <taxon>Ferrimonadaceae</taxon>
        <taxon>Ferrimonas</taxon>
    </lineage>
</organism>